<accession>F0U9C4</accession>
<dbReference type="Proteomes" id="UP000008142">
    <property type="component" value="Unassembled WGS sequence"/>
</dbReference>
<protein>
    <submittedName>
        <fullName evidence="2">Predicted protein</fullName>
    </submittedName>
</protein>
<feature type="region of interest" description="Disordered" evidence="1">
    <location>
        <begin position="251"/>
        <end position="276"/>
    </location>
</feature>
<organism evidence="3">
    <name type="scientific">Ajellomyces capsulatus (strain H88)</name>
    <name type="common">Darling's disease fungus</name>
    <name type="synonym">Histoplasma capsulatum</name>
    <dbReference type="NCBI Taxonomy" id="544711"/>
    <lineage>
        <taxon>Eukaryota</taxon>
        <taxon>Fungi</taxon>
        <taxon>Dikarya</taxon>
        <taxon>Ascomycota</taxon>
        <taxon>Pezizomycotina</taxon>
        <taxon>Eurotiomycetes</taxon>
        <taxon>Eurotiomycetidae</taxon>
        <taxon>Onygenales</taxon>
        <taxon>Ajellomycetaceae</taxon>
        <taxon>Histoplasma</taxon>
    </lineage>
</organism>
<proteinExistence type="predicted"/>
<feature type="compositionally biased region" description="Basic and acidic residues" evidence="1">
    <location>
        <begin position="254"/>
        <end position="265"/>
    </location>
</feature>
<evidence type="ECO:0000256" key="1">
    <source>
        <dbReference type="SAM" id="MobiDB-lite"/>
    </source>
</evidence>
<dbReference type="AlphaFoldDB" id="F0U9C4"/>
<evidence type="ECO:0000313" key="3">
    <source>
        <dbReference type="Proteomes" id="UP000008142"/>
    </source>
</evidence>
<feature type="region of interest" description="Disordered" evidence="1">
    <location>
        <begin position="203"/>
        <end position="232"/>
    </location>
</feature>
<dbReference type="EMBL" id="DS990636">
    <property type="protein sequence ID" value="EGC41866.1"/>
    <property type="molecule type" value="Genomic_DNA"/>
</dbReference>
<dbReference type="OrthoDB" id="10536776at2759"/>
<sequence length="276" mass="30109">MLRDVGILSQAMDGASKILRRGLGFLDPTEIRSPRPRPDFQMSWRCDVSSLTGRHTKGLKNQDLGHNVVVIWPWAKSSNSSSCEAHRPTTIIRSPLHTSLGVAAVCFAYPHQDADISSQVTISEAELHVGLASSQYFMFECVARPGARALRVPLFLGILNFLECPRLPSTSLGRNHKLVAGGVPTFLPSCHFIIVGSGERKPAAKKKKMGAGKDVKQALSSDNRGTRKAPWGLSLAPANCKLGPKPACLIKRQRSGDERENRCTDSDLETEGFPEL</sequence>
<reference evidence="3" key="1">
    <citation type="submission" date="2008-07" db="EMBL/GenBank/DDBJ databases">
        <title>Annotation of Ajellomyces capsulatus strain H88.</title>
        <authorList>
            <person name="Champion M."/>
            <person name="Cuomo C."/>
            <person name="Ma L.-J."/>
            <person name="Henn M.R."/>
            <person name="Sil A."/>
            <person name="Goldman B."/>
            <person name="Young S.K."/>
            <person name="Kodira C.D."/>
            <person name="Zeng Q."/>
            <person name="Koehrsen M."/>
            <person name="Alvarado L."/>
            <person name="Berlin A."/>
            <person name="Borenstein D."/>
            <person name="Chen Z."/>
            <person name="Engels R."/>
            <person name="Freedman E."/>
            <person name="Gellesch M."/>
            <person name="Goldberg J."/>
            <person name="Griggs A."/>
            <person name="Gujja S."/>
            <person name="Heiman D."/>
            <person name="Hepburn T."/>
            <person name="Howarth C."/>
            <person name="Jen D."/>
            <person name="Larson L."/>
            <person name="Lewis B."/>
            <person name="Mehta T."/>
            <person name="Park D."/>
            <person name="Pearson M."/>
            <person name="Roberts A."/>
            <person name="Saif S."/>
            <person name="Shea T."/>
            <person name="Shenoy N."/>
            <person name="Sisk P."/>
            <person name="Stolte C."/>
            <person name="Sykes S."/>
            <person name="Walk T."/>
            <person name="White J."/>
            <person name="Yandava C."/>
            <person name="Klein B."/>
            <person name="McEwen J.G."/>
            <person name="Puccia R."/>
            <person name="Goldman G.H."/>
            <person name="Felipe M.S."/>
            <person name="Nino-Vega G."/>
            <person name="San-Blas G."/>
            <person name="Taylor J."/>
            <person name="Mendoza L."/>
            <person name="Galagan J."/>
            <person name="Nusbaum C."/>
            <person name="Birren B."/>
        </authorList>
    </citation>
    <scope>NUCLEOTIDE SEQUENCE [LARGE SCALE GENOMIC DNA]</scope>
    <source>
        <strain evidence="3">H88</strain>
    </source>
</reference>
<name>F0U9C4_AJEC8</name>
<feature type="compositionally biased region" description="Acidic residues" evidence="1">
    <location>
        <begin position="266"/>
        <end position="276"/>
    </location>
</feature>
<dbReference type="HOGENOM" id="CLU_1069460_0_0_1"/>
<evidence type="ECO:0000313" key="2">
    <source>
        <dbReference type="EMBL" id="EGC41866.1"/>
    </source>
</evidence>
<gene>
    <name evidence="2" type="ORF">HCEG_01228</name>
</gene>